<dbReference type="EMBL" id="BK057818">
    <property type="protein sequence ID" value="DAE25639.1"/>
    <property type="molecule type" value="Genomic_DNA"/>
</dbReference>
<proteinExistence type="predicted"/>
<sequence length="91" mass="10754">MAASSLDAFRYLVSWCDEVEFVRVRTGDSLVVFRFRKSDDFFRWRDWILDAPLTFTYVRRFDDVVVVTVPLLSFIQGLSVGKTWHVSTQRK</sequence>
<protein>
    <submittedName>
        <fullName evidence="1">Uncharacterized protein</fullName>
    </submittedName>
</protein>
<accession>A0A8S5R2C1</accession>
<name>A0A8S5R2C1_9VIRU</name>
<organism evidence="1">
    <name type="scientific">Microviridae sp. cts131</name>
    <dbReference type="NCBI Taxonomy" id="2825008"/>
    <lineage>
        <taxon>Viruses</taxon>
        <taxon>Monodnaviria</taxon>
        <taxon>Sangervirae</taxon>
        <taxon>Phixviricota</taxon>
        <taxon>Malgrandaviricetes</taxon>
        <taxon>Petitvirales</taxon>
        <taxon>Microviridae</taxon>
    </lineage>
</organism>
<reference evidence="1" key="1">
    <citation type="journal article" date="2021" name="Proc. Natl. Acad. Sci. U.S.A.">
        <title>A Catalog of Tens of Thousands of Viruses from Human Metagenomes Reveals Hidden Associations with Chronic Diseases.</title>
        <authorList>
            <person name="Tisza M.J."/>
            <person name="Buck C.B."/>
        </authorList>
    </citation>
    <scope>NUCLEOTIDE SEQUENCE</scope>
    <source>
        <strain evidence="1">Cts131</strain>
    </source>
</reference>
<evidence type="ECO:0000313" key="1">
    <source>
        <dbReference type="EMBL" id="DAE25639.1"/>
    </source>
</evidence>